<evidence type="ECO:0000313" key="1">
    <source>
        <dbReference type="EMBL" id="OAF66893.1"/>
    </source>
</evidence>
<dbReference type="Proteomes" id="UP000078046">
    <property type="component" value="Unassembled WGS sequence"/>
</dbReference>
<reference evidence="1 2" key="1">
    <citation type="submission" date="2016-04" db="EMBL/GenBank/DDBJ databases">
        <title>The genome of Intoshia linei affirms orthonectids as highly simplified spiralians.</title>
        <authorList>
            <person name="Mikhailov K.V."/>
            <person name="Slusarev G.S."/>
            <person name="Nikitin M.A."/>
            <person name="Logacheva M.D."/>
            <person name="Penin A."/>
            <person name="Aleoshin V."/>
            <person name="Panchin Y.V."/>
        </authorList>
    </citation>
    <scope>NUCLEOTIDE SEQUENCE [LARGE SCALE GENOMIC DNA]</scope>
    <source>
        <strain evidence="1">Intl2013</strain>
        <tissue evidence="1">Whole animal</tissue>
    </source>
</reference>
<comment type="caution">
    <text evidence="1">The sequence shown here is derived from an EMBL/GenBank/DDBJ whole genome shotgun (WGS) entry which is preliminary data.</text>
</comment>
<evidence type="ECO:0000313" key="2">
    <source>
        <dbReference type="Proteomes" id="UP000078046"/>
    </source>
</evidence>
<dbReference type="EMBL" id="LWCA01000799">
    <property type="protein sequence ID" value="OAF66893.1"/>
    <property type="molecule type" value="Genomic_DNA"/>
</dbReference>
<keyword evidence="2" id="KW-1185">Reference proteome</keyword>
<dbReference type="AlphaFoldDB" id="A0A177AZU6"/>
<sequence>MIADDTITDNVNKHKNRYNINFSGMNNAKYTQRELSIKFGMPLGAINKILKNKDSLKQLKIDGIEDKRMLVNFATAEIDKLVYE</sequence>
<protein>
    <submittedName>
        <fullName evidence="1">Uncharacterized protein</fullName>
    </submittedName>
</protein>
<gene>
    <name evidence="1" type="ORF">A3Q56_05376</name>
</gene>
<organism evidence="1 2">
    <name type="scientific">Intoshia linei</name>
    <dbReference type="NCBI Taxonomy" id="1819745"/>
    <lineage>
        <taxon>Eukaryota</taxon>
        <taxon>Metazoa</taxon>
        <taxon>Spiralia</taxon>
        <taxon>Lophotrochozoa</taxon>
        <taxon>Mesozoa</taxon>
        <taxon>Orthonectida</taxon>
        <taxon>Rhopaluridae</taxon>
        <taxon>Intoshia</taxon>
    </lineage>
</organism>
<name>A0A177AZU6_9BILA</name>
<proteinExistence type="predicted"/>
<accession>A0A177AZU6</accession>